<evidence type="ECO:0000313" key="1">
    <source>
        <dbReference type="EMBL" id="KKL46761.1"/>
    </source>
</evidence>
<organism evidence="1">
    <name type="scientific">marine sediment metagenome</name>
    <dbReference type="NCBI Taxonomy" id="412755"/>
    <lineage>
        <taxon>unclassified sequences</taxon>
        <taxon>metagenomes</taxon>
        <taxon>ecological metagenomes</taxon>
    </lineage>
</organism>
<proteinExistence type="predicted"/>
<gene>
    <name evidence="1" type="ORF">LCGC14_2342360</name>
</gene>
<dbReference type="AlphaFoldDB" id="A0A0F9CZA5"/>
<comment type="caution">
    <text evidence="1">The sequence shown here is derived from an EMBL/GenBank/DDBJ whole genome shotgun (WGS) entry which is preliminary data.</text>
</comment>
<name>A0A0F9CZA5_9ZZZZ</name>
<accession>A0A0F9CZA5</accession>
<sequence>MTDINYINIDEIHGRKDNLRLPWDIIEAIPKGKALDISPWIVGRSTVNTMSALRNPNGRLRKYLPHLRVSFRKDAVYIRYPMEEEK</sequence>
<protein>
    <submittedName>
        <fullName evidence="1">Uncharacterized protein</fullName>
    </submittedName>
</protein>
<reference evidence="1" key="1">
    <citation type="journal article" date="2015" name="Nature">
        <title>Complex archaea that bridge the gap between prokaryotes and eukaryotes.</title>
        <authorList>
            <person name="Spang A."/>
            <person name="Saw J.H."/>
            <person name="Jorgensen S.L."/>
            <person name="Zaremba-Niedzwiedzka K."/>
            <person name="Martijn J."/>
            <person name="Lind A.E."/>
            <person name="van Eijk R."/>
            <person name="Schleper C."/>
            <person name="Guy L."/>
            <person name="Ettema T.J."/>
        </authorList>
    </citation>
    <scope>NUCLEOTIDE SEQUENCE</scope>
</reference>
<dbReference type="EMBL" id="LAZR01033917">
    <property type="protein sequence ID" value="KKL46761.1"/>
    <property type="molecule type" value="Genomic_DNA"/>
</dbReference>